<dbReference type="InterPro" id="IPR040202">
    <property type="entry name" value="Brl1/Brr6"/>
</dbReference>
<reference evidence="4 5" key="1">
    <citation type="journal article" date="2020" name="ISME J.">
        <title>Uncovering the hidden diversity of litter-decomposition mechanisms in mushroom-forming fungi.</title>
        <authorList>
            <person name="Floudas D."/>
            <person name="Bentzer J."/>
            <person name="Ahren D."/>
            <person name="Johansson T."/>
            <person name="Persson P."/>
            <person name="Tunlid A."/>
        </authorList>
    </citation>
    <scope>NUCLEOTIDE SEQUENCE [LARGE SCALE GENOMIC DNA]</scope>
    <source>
        <strain evidence="4 5">CBS 175.51</strain>
    </source>
</reference>
<evidence type="ECO:0000256" key="1">
    <source>
        <dbReference type="SAM" id="MobiDB-lite"/>
    </source>
</evidence>
<dbReference type="InterPro" id="IPR018767">
    <property type="entry name" value="Brl1/Brr6_dom"/>
</dbReference>
<feature type="compositionally biased region" description="Polar residues" evidence="1">
    <location>
        <begin position="49"/>
        <end position="69"/>
    </location>
</feature>
<dbReference type="EMBL" id="JAACJK010000222">
    <property type="protein sequence ID" value="KAF5314094.1"/>
    <property type="molecule type" value="Genomic_DNA"/>
</dbReference>
<feature type="compositionally biased region" description="Basic and acidic residues" evidence="1">
    <location>
        <begin position="9"/>
        <end position="25"/>
    </location>
</feature>
<dbReference type="Pfam" id="PF10104">
    <property type="entry name" value="Brr6_like_C_C"/>
    <property type="match status" value="1"/>
</dbReference>
<keyword evidence="2" id="KW-0472">Membrane</keyword>
<organism evidence="4 5">
    <name type="scientific">Ephemerocybe angulata</name>
    <dbReference type="NCBI Taxonomy" id="980116"/>
    <lineage>
        <taxon>Eukaryota</taxon>
        <taxon>Fungi</taxon>
        <taxon>Dikarya</taxon>
        <taxon>Basidiomycota</taxon>
        <taxon>Agaricomycotina</taxon>
        <taxon>Agaricomycetes</taxon>
        <taxon>Agaricomycetidae</taxon>
        <taxon>Agaricales</taxon>
        <taxon>Agaricineae</taxon>
        <taxon>Psathyrellaceae</taxon>
        <taxon>Ephemerocybe</taxon>
    </lineage>
</organism>
<evidence type="ECO:0000259" key="3">
    <source>
        <dbReference type="SMART" id="SM01042"/>
    </source>
</evidence>
<dbReference type="GO" id="GO:0055088">
    <property type="term" value="P:lipid homeostasis"/>
    <property type="evidence" value="ECO:0007669"/>
    <property type="project" value="InterPro"/>
</dbReference>
<name>A0A8H5B044_9AGAR</name>
<proteinExistence type="predicted"/>
<evidence type="ECO:0000313" key="4">
    <source>
        <dbReference type="EMBL" id="KAF5314094.1"/>
    </source>
</evidence>
<feature type="domain" description="Brl1/Brr6" evidence="3">
    <location>
        <begin position="202"/>
        <end position="321"/>
    </location>
</feature>
<dbReference type="Proteomes" id="UP000541558">
    <property type="component" value="Unassembled WGS sequence"/>
</dbReference>
<evidence type="ECO:0000256" key="2">
    <source>
        <dbReference type="SAM" id="Phobius"/>
    </source>
</evidence>
<feature type="transmembrane region" description="Helical" evidence="2">
    <location>
        <begin position="202"/>
        <end position="227"/>
    </location>
</feature>
<dbReference type="SMART" id="SM01042">
    <property type="entry name" value="Brr6_like_C_C"/>
    <property type="match status" value="1"/>
</dbReference>
<dbReference type="GO" id="GO:0031965">
    <property type="term" value="C:nuclear membrane"/>
    <property type="evidence" value="ECO:0007669"/>
    <property type="project" value="InterPro"/>
</dbReference>
<comment type="caution">
    <text evidence="4">The sequence shown here is derived from an EMBL/GenBank/DDBJ whole genome shotgun (WGS) entry which is preliminary data.</text>
</comment>
<feature type="transmembrane region" description="Helical" evidence="2">
    <location>
        <begin position="299"/>
        <end position="320"/>
    </location>
</feature>
<keyword evidence="2" id="KW-0812">Transmembrane</keyword>
<evidence type="ECO:0000313" key="5">
    <source>
        <dbReference type="Proteomes" id="UP000541558"/>
    </source>
</evidence>
<keyword evidence="2" id="KW-1133">Transmembrane helix</keyword>
<feature type="compositionally biased region" description="Basic residues" evidence="1">
    <location>
        <begin position="139"/>
        <end position="151"/>
    </location>
</feature>
<protein>
    <recommendedName>
        <fullName evidence="3">Brl1/Brr6 domain-containing protein</fullName>
    </recommendedName>
</protein>
<dbReference type="PANTHER" id="PTHR28136:SF1">
    <property type="entry name" value="NUCLEUS EXPORT PROTEIN BRL1"/>
    <property type="match status" value="1"/>
</dbReference>
<gene>
    <name evidence="4" type="ORF">D9611_006911</name>
</gene>
<dbReference type="AlphaFoldDB" id="A0A8H5B044"/>
<keyword evidence="5" id="KW-1185">Reference proteome</keyword>
<feature type="compositionally biased region" description="Polar residues" evidence="1">
    <location>
        <begin position="28"/>
        <end position="39"/>
    </location>
</feature>
<feature type="region of interest" description="Disordered" evidence="1">
    <location>
        <begin position="356"/>
        <end position="389"/>
    </location>
</feature>
<feature type="region of interest" description="Disordered" evidence="1">
    <location>
        <begin position="1"/>
        <end position="191"/>
    </location>
</feature>
<dbReference type="OrthoDB" id="5961at2759"/>
<dbReference type="GO" id="GO:0006998">
    <property type="term" value="P:nuclear envelope organization"/>
    <property type="evidence" value="ECO:0007669"/>
    <property type="project" value="InterPro"/>
</dbReference>
<sequence>MSRPLQAHRSKEAPMDYEWTHRPETKPAWSNTPVAPSTPQRKRTFGDVNPSTPSFTNPGTPTFGRNQNVPFLFNTAPVPSTPQRPDWSVPSRTDPQPEIHDIDMNEVTPSKPETKEEEKEEEEEEAEPARPIALGGLRRVFKQRKTRRGRSRRLEDHEESSPASSEGEDEDQVALRPRKTSNHFTLNMPAPARTPSETPYLLLGYLQFFFNLSLILLFLYLVVQFILTVQRDVEKRISEYSQDIVQDIAYIGTAMMQQCANWETCMNRDPTTIGRAKVSAELIAEVINGFVEPISWKTLLFTLTSLGFLTVFINALLSLYRSKYQPIPAPLQPSNSFPILPASSYPPHHFGGYMSPAPSDWRRMSREDEDTESPTRRRRLEGGIAAKIK</sequence>
<dbReference type="PANTHER" id="PTHR28136">
    <property type="entry name" value="NUCLEUS EXPORT PROTEIN BRR6"/>
    <property type="match status" value="1"/>
</dbReference>
<accession>A0A8H5B044</accession>